<gene>
    <name evidence="1" type="ORF">NTEN_LOCUS7580</name>
</gene>
<dbReference type="AlphaFoldDB" id="A0A6H5GFB3"/>
<dbReference type="EMBL" id="CADCXU010011537">
    <property type="protein sequence ID" value="CAB0001793.1"/>
    <property type="molecule type" value="Genomic_DNA"/>
</dbReference>
<keyword evidence="2" id="KW-1185">Reference proteome</keyword>
<sequence length="115" mass="12995">MENGAWRTWNSHKATVHLNDDAIKRLGFPLAVHWSLHLAFISYFRCRLPIPAAAATLSAFPFHRLRIIDAVGRYGHLHCSNFNEPPPRVVAICCFNAAVPGGMVIFLKRSISMRR</sequence>
<proteinExistence type="predicted"/>
<evidence type="ECO:0000313" key="2">
    <source>
        <dbReference type="Proteomes" id="UP000479000"/>
    </source>
</evidence>
<dbReference type="Proteomes" id="UP000479000">
    <property type="component" value="Unassembled WGS sequence"/>
</dbReference>
<feature type="non-terminal residue" evidence="1">
    <location>
        <position position="115"/>
    </location>
</feature>
<name>A0A6H5GFB3_9HEMI</name>
<organism evidence="1 2">
    <name type="scientific">Nesidiocoris tenuis</name>
    <dbReference type="NCBI Taxonomy" id="355587"/>
    <lineage>
        <taxon>Eukaryota</taxon>
        <taxon>Metazoa</taxon>
        <taxon>Ecdysozoa</taxon>
        <taxon>Arthropoda</taxon>
        <taxon>Hexapoda</taxon>
        <taxon>Insecta</taxon>
        <taxon>Pterygota</taxon>
        <taxon>Neoptera</taxon>
        <taxon>Paraneoptera</taxon>
        <taxon>Hemiptera</taxon>
        <taxon>Heteroptera</taxon>
        <taxon>Panheteroptera</taxon>
        <taxon>Cimicomorpha</taxon>
        <taxon>Miridae</taxon>
        <taxon>Dicyphina</taxon>
        <taxon>Nesidiocoris</taxon>
    </lineage>
</organism>
<protein>
    <submittedName>
        <fullName evidence="1">Uncharacterized protein</fullName>
    </submittedName>
</protein>
<reference evidence="1 2" key="1">
    <citation type="submission" date="2020-02" db="EMBL/GenBank/DDBJ databases">
        <authorList>
            <person name="Ferguson B K."/>
        </authorList>
    </citation>
    <scope>NUCLEOTIDE SEQUENCE [LARGE SCALE GENOMIC DNA]</scope>
</reference>
<accession>A0A6H5GFB3</accession>
<evidence type="ECO:0000313" key="1">
    <source>
        <dbReference type="EMBL" id="CAB0001793.1"/>
    </source>
</evidence>